<protein>
    <recommendedName>
        <fullName evidence="4">DUF4386 family protein</fullName>
    </recommendedName>
</protein>
<name>A0ABU0JI35_9HYPH</name>
<feature type="transmembrane region" description="Helical" evidence="1">
    <location>
        <begin position="143"/>
        <end position="167"/>
    </location>
</feature>
<feature type="transmembrane region" description="Helical" evidence="1">
    <location>
        <begin position="66"/>
        <end position="86"/>
    </location>
</feature>
<reference evidence="2 3" key="1">
    <citation type="submission" date="2023-07" db="EMBL/GenBank/DDBJ databases">
        <title>Genomic Encyclopedia of Type Strains, Phase IV (KMG-IV): sequencing the most valuable type-strain genomes for metagenomic binning, comparative biology and taxonomic classification.</title>
        <authorList>
            <person name="Goeker M."/>
        </authorList>
    </citation>
    <scope>NUCLEOTIDE SEQUENCE [LARGE SCALE GENOMIC DNA]</scope>
    <source>
        <strain evidence="2 3">DSM 19619</strain>
    </source>
</reference>
<accession>A0ABU0JI35</accession>
<dbReference type="EMBL" id="JAUSVX010000019">
    <property type="protein sequence ID" value="MDQ0473951.1"/>
    <property type="molecule type" value="Genomic_DNA"/>
</dbReference>
<keyword evidence="1" id="KW-0472">Membrane</keyword>
<proteinExistence type="predicted"/>
<feature type="transmembrane region" description="Helical" evidence="1">
    <location>
        <begin position="179"/>
        <end position="200"/>
    </location>
</feature>
<feature type="transmembrane region" description="Helical" evidence="1">
    <location>
        <begin position="20"/>
        <end position="43"/>
    </location>
</feature>
<dbReference type="Proteomes" id="UP001242480">
    <property type="component" value="Unassembled WGS sequence"/>
</dbReference>
<feature type="transmembrane region" description="Helical" evidence="1">
    <location>
        <begin position="206"/>
        <end position="232"/>
    </location>
</feature>
<keyword evidence="3" id="KW-1185">Reference proteome</keyword>
<evidence type="ECO:0000313" key="2">
    <source>
        <dbReference type="EMBL" id="MDQ0473951.1"/>
    </source>
</evidence>
<organism evidence="2 3">
    <name type="scientific">Labrys wisconsinensis</name>
    <dbReference type="NCBI Taxonomy" id="425677"/>
    <lineage>
        <taxon>Bacteria</taxon>
        <taxon>Pseudomonadati</taxon>
        <taxon>Pseudomonadota</taxon>
        <taxon>Alphaproteobacteria</taxon>
        <taxon>Hyphomicrobiales</taxon>
        <taxon>Xanthobacteraceae</taxon>
        <taxon>Labrys</taxon>
    </lineage>
</organism>
<feature type="transmembrane region" description="Helical" evidence="1">
    <location>
        <begin position="98"/>
        <end position="123"/>
    </location>
</feature>
<evidence type="ECO:0000256" key="1">
    <source>
        <dbReference type="SAM" id="Phobius"/>
    </source>
</evidence>
<evidence type="ECO:0000313" key="3">
    <source>
        <dbReference type="Proteomes" id="UP001242480"/>
    </source>
</evidence>
<keyword evidence="1" id="KW-1133">Transmembrane helix</keyword>
<keyword evidence="1" id="KW-0812">Transmembrane</keyword>
<sequence>MRTDAVIGLDPKIKFRLYRFSVWSGLIVVLGSLLAFSIIAPLMPPPPPSFGAKEIAAFMVENRSRILWATVATGYFAPFFYFFAVITSQQMSRIEGGWGILSYLQLTTAVVAPTGWIYPMAMLATAAYRPDRDPALVLLMSDFYWLTYVGVAFIFSINIAVIGLSALWDRRANPVFPKWFGYANLVFAVIFAPGCLVYPYTEGPFAWNGLFTFGIPSIAFLFWKAMMIVYLLRAVRSEEKEEAEALRVAA</sequence>
<evidence type="ECO:0008006" key="4">
    <source>
        <dbReference type="Google" id="ProtNLM"/>
    </source>
</evidence>
<dbReference type="RefSeq" id="WP_307282757.1">
    <property type="nucleotide sequence ID" value="NZ_JAUSVX010000019.1"/>
</dbReference>
<gene>
    <name evidence="2" type="ORF">QO011_006990</name>
</gene>
<comment type="caution">
    <text evidence="2">The sequence shown here is derived from an EMBL/GenBank/DDBJ whole genome shotgun (WGS) entry which is preliminary data.</text>
</comment>